<dbReference type="InterPro" id="IPR000160">
    <property type="entry name" value="GGDEF_dom"/>
</dbReference>
<accession>A0A0J8AF58</accession>
<dbReference type="PANTHER" id="PTHR44757">
    <property type="entry name" value="DIGUANYLATE CYCLASE DGCP"/>
    <property type="match status" value="1"/>
</dbReference>
<feature type="domain" description="GGDEF" evidence="3">
    <location>
        <begin position="341"/>
        <end position="474"/>
    </location>
</feature>
<dbReference type="SMART" id="SM00052">
    <property type="entry name" value="EAL"/>
    <property type="match status" value="1"/>
</dbReference>
<sequence>MPLSKVSSENRSKTVVRFTAPIVLAALCVGVLILGLLYWSGREVDRIARERDRAVVSLVLSQAVERVAHAQESSTVWDEAVRQVRKAPLDMAWMDLNLGIWFQGYAGIDEVYILDPRDRPIYAMRGSKRTRPESYIAVEDVADPLVVRLRATRTIQKRNNARSAMLSPGQGDLAVVRGRPAIISLKPIVSDSGQLPQVPGTEAVHIGVVYLDDSVFTRVGRQYGLNDAHYAIAPDSDTRTRSAALQDRKGGTIGYLVWKPFAPGSQVMAALGPMLALVLLLSTGVIYVLASRLARRTIDLEESRLHAQHRAMHDELTGLGNRAMFEQRLDEALSRARRHKSLLALLYIDLDRFKQVNDTLGHPAGDALIRQVARRLIAEVRGYDLVARLGGDEFAILISEPEDRVAVEHICARVVAALERPFDLSGSQAFIGASVGVALAPEHGVDRTELIRKADIALYKAKNEGRSRFLFFTPSMDVDVRSREESYRELRLALADCDQQLRVHYQPIYAMDDGRMVGVEALLRWQHPEQGLVGPADFIRSAEESGLIEVVGEWVLRRAIRDARAWPGLRVAVNVSPIQLRSRKFVETVSQVLAENGVSPERLELEMTETALMAASGDVARSLSELRRLGVACALDDFGTGYSSLSHIRDFAVDRIKIDRSFVNAVATVPGAALVEAIVSLARANGLRLTAEGVEEQEQYAFLKRVGCHEVQGYLLSRPVPAGEVSSLLQGSRRAAKGISMQAAPPL</sequence>
<evidence type="ECO:0000313" key="4">
    <source>
        <dbReference type="EMBL" id="KMS53525.1"/>
    </source>
</evidence>
<keyword evidence="5" id="KW-1185">Reference proteome</keyword>
<organism evidence="4 5">
    <name type="scientific">Novosphingobium barchaimii LL02</name>
    <dbReference type="NCBI Taxonomy" id="1114963"/>
    <lineage>
        <taxon>Bacteria</taxon>
        <taxon>Pseudomonadati</taxon>
        <taxon>Pseudomonadota</taxon>
        <taxon>Alphaproteobacteria</taxon>
        <taxon>Sphingomonadales</taxon>
        <taxon>Sphingomonadaceae</taxon>
        <taxon>Novosphingobium</taxon>
    </lineage>
</organism>
<evidence type="ECO:0000256" key="1">
    <source>
        <dbReference type="SAM" id="Phobius"/>
    </source>
</evidence>
<dbReference type="PATRIC" id="fig|1114963.3.peg.3381"/>
<dbReference type="SUPFAM" id="SSF55073">
    <property type="entry name" value="Nucleotide cyclase"/>
    <property type="match status" value="1"/>
</dbReference>
<dbReference type="FunFam" id="3.30.70.270:FF:000001">
    <property type="entry name" value="Diguanylate cyclase domain protein"/>
    <property type="match status" value="1"/>
</dbReference>
<dbReference type="NCBIfam" id="TIGR00254">
    <property type="entry name" value="GGDEF"/>
    <property type="match status" value="1"/>
</dbReference>
<dbReference type="InterPro" id="IPR052155">
    <property type="entry name" value="Biofilm_reg_signaling"/>
</dbReference>
<name>A0A0J8AF58_9SPHN</name>
<dbReference type="InterPro" id="IPR001633">
    <property type="entry name" value="EAL_dom"/>
</dbReference>
<dbReference type="Gene3D" id="3.20.20.450">
    <property type="entry name" value="EAL domain"/>
    <property type="match status" value="1"/>
</dbReference>
<evidence type="ECO:0000313" key="5">
    <source>
        <dbReference type="Proteomes" id="UP000052268"/>
    </source>
</evidence>
<dbReference type="InterPro" id="IPR043128">
    <property type="entry name" value="Rev_trsase/Diguanyl_cyclase"/>
</dbReference>
<protein>
    <submittedName>
        <fullName evidence="4">Diguanylate cyclase</fullName>
    </submittedName>
</protein>
<reference evidence="4 5" key="1">
    <citation type="journal article" date="2015" name="G3 (Bethesda)">
        <title>Insights into Ongoing Evolution of the Hexachlorocyclohexane Catabolic Pathway from Comparative Genomics of Ten Sphingomonadaceae Strains.</title>
        <authorList>
            <person name="Pearce S.L."/>
            <person name="Oakeshott J.G."/>
            <person name="Pandey G."/>
        </authorList>
    </citation>
    <scope>NUCLEOTIDE SEQUENCE [LARGE SCALE GENOMIC DNA]</scope>
    <source>
        <strain evidence="4 5">LL02</strain>
    </source>
</reference>
<feature type="transmembrane region" description="Helical" evidence="1">
    <location>
        <begin position="20"/>
        <end position="39"/>
    </location>
</feature>
<proteinExistence type="predicted"/>
<dbReference type="Pfam" id="PF00990">
    <property type="entry name" value="GGDEF"/>
    <property type="match status" value="1"/>
</dbReference>
<dbReference type="SUPFAM" id="SSF141868">
    <property type="entry name" value="EAL domain-like"/>
    <property type="match status" value="1"/>
</dbReference>
<dbReference type="Proteomes" id="UP000052268">
    <property type="component" value="Unassembled WGS sequence"/>
</dbReference>
<dbReference type="PANTHER" id="PTHR44757:SF2">
    <property type="entry name" value="BIOFILM ARCHITECTURE MAINTENANCE PROTEIN MBAA"/>
    <property type="match status" value="1"/>
</dbReference>
<dbReference type="AlphaFoldDB" id="A0A0J8AF58"/>
<keyword evidence="1" id="KW-0812">Transmembrane</keyword>
<dbReference type="GO" id="GO:0003824">
    <property type="term" value="F:catalytic activity"/>
    <property type="evidence" value="ECO:0007669"/>
    <property type="project" value="UniProtKB-ARBA"/>
</dbReference>
<dbReference type="EMBL" id="JACU01000007">
    <property type="protein sequence ID" value="KMS53525.1"/>
    <property type="molecule type" value="Genomic_DNA"/>
</dbReference>
<evidence type="ECO:0000259" key="2">
    <source>
        <dbReference type="PROSITE" id="PS50883"/>
    </source>
</evidence>
<dbReference type="CDD" id="cd01948">
    <property type="entry name" value="EAL"/>
    <property type="match status" value="1"/>
</dbReference>
<gene>
    <name evidence="4" type="ORF">V474_22705</name>
</gene>
<dbReference type="InterPro" id="IPR007892">
    <property type="entry name" value="CHASE4"/>
</dbReference>
<dbReference type="SMART" id="SM00267">
    <property type="entry name" value="GGDEF"/>
    <property type="match status" value="1"/>
</dbReference>
<evidence type="ECO:0000259" key="3">
    <source>
        <dbReference type="PROSITE" id="PS50887"/>
    </source>
</evidence>
<keyword evidence="1" id="KW-1133">Transmembrane helix</keyword>
<dbReference type="PROSITE" id="PS50883">
    <property type="entry name" value="EAL"/>
    <property type="match status" value="1"/>
</dbReference>
<dbReference type="InterPro" id="IPR029787">
    <property type="entry name" value="Nucleotide_cyclase"/>
</dbReference>
<feature type="domain" description="EAL" evidence="2">
    <location>
        <begin position="483"/>
        <end position="733"/>
    </location>
</feature>
<feature type="transmembrane region" description="Helical" evidence="1">
    <location>
        <begin position="267"/>
        <end position="290"/>
    </location>
</feature>
<dbReference type="CDD" id="cd01949">
    <property type="entry name" value="GGDEF"/>
    <property type="match status" value="1"/>
</dbReference>
<dbReference type="Pfam" id="PF05228">
    <property type="entry name" value="CHASE4"/>
    <property type="match status" value="1"/>
</dbReference>
<dbReference type="InterPro" id="IPR035919">
    <property type="entry name" value="EAL_sf"/>
</dbReference>
<dbReference type="Pfam" id="PF00563">
    <property type="entry name" value="EAL"/>
    <property type="match status" value="1"/>
</dbReference>
<dbReference type="RefSeq" id="WP_236711290.1">
    <property type="nucleotide sequence ID" value="NZ_KQ130455.1"/>
</dbReference>
<dbReference type="PROSITE" id="PS50887">
    <property type="entry name" value="GGDEF"/>
    <property type="match status" value="1"/>
</dbReference>
<dbReference type="Gene3D" id="3.30.70.270">
    <property type="match status" value="1"/>
</dbReference>
<keyword evidence="1" id="KW-0472">Membrane</keyword>
<comment type="caution">
    <text evidence="4">The sequence shown here is derived from an EMBL/GenBank/DDBJ whole genome shotgun (WGS) entry which is preliminary data.</text>
</comment>